<dbReference type="Proteomes" id="UP000245934">
    <property type="component" value="Unassembled WGS sequence"/>
</dbReference>
<name>A0A2V2N4R9_9EURY</name>
<dbReference type="Gene3D" id="3.40.50.300">
    <property type="entry name" value="P-loop containing nucleotide triphosphate hydrolases"/>
    <property type="match status" value="1"/>
</dbReference>
<sequence length="428" mass="48140">MQSFKKTPDQVKATQLLAGPCKWIMLHGGSRSGKTLILIRAMCIRAIKAAGSRHIIFRFRFNHVKQSIFMETLPKVLQVCFPEVPVKWNREDYFITFPNGSEIWISGLDDKDRVEKVLGKEYTTIYFNESSQIPYHSVSMAETRLAQKTELVNKVYFDCNPPTKTHWLYAYFFLKINPETKVPHPKPELYAEMQMNPDGNAENLPDDYIETVLGSLSERKMRRFKNGEWLDDNPNALWSHDLIENQRVTVAPTLIRIVTGVDPAVTSGESSADTGIVTAGVDAAGHYYVLGDNSSHGSPHTWGTEVIKAYHKHQGDRIIGEVNNGGDLVEANLRSIDRNIPYTGVRATRGKAIRAEPIAALYEQGKVHHVGIFPELEDQMCSWQPGEKSPDRMDALVWALWELGGSEYGADTVDEPTAGDYVDEGGWL</sequence>
<dbReference type="GeneID" id="97610570"/>
<dbReference type="Pfam" id="PF17289">
    <property type="entry name" value="Terminase_6C"/>
    <property type="match status" value="1"/>
</dbReference>
<evidence type="ECO:0000313" key="4">
    <source>
        <dbReference type="EMBL" id="PWR74819.1"/>
    </source>
</evidence>
<feature type="domain" description="Terminase large subunit gp17-like C-terminal" evidence="3">
    <location>
        <begin position="260"/>
        <end position="400"/>
    </location>
</feature>
<dbReference type="EMBL" id="QGMZ01000015">
    <property type="protein sequence ID" value="PWR74819.1"/>
    <property type="molecule type" value="Genomic_DNA"/>
</dbReference>
<keyword evidence="5" id="KW-1185">Reference proteome</keyword>
<reference evidence="4 5" key="1">
    <citation type="submission" date="2018-05" db="EMBL/GenBank/DDBJ databases">
        <title>Draft genome of Methanospirillum stamsii Pt1.</title>
        <authorList>
            <person name="Dueholm M.S."/>
            <person name="Nielsen P.H."/>
            <person name="Bakmann L.F."/>
            <person name="Otzen D.E."/>
        </authorList>
    </citation>
    <scope>NUCLEOTIDE SEQUENCE [LARGE SCALE GENOMIC DNA]</scope>
    <source>
        <strain evidence="4 5">Pt1</strain>
    </source>
</reference>
<dbReference type="RefSeq" id="WP_109940582.1">
    <property type="nucleotide sequence ID" value="NZ_CP176366.1"/>
</dbReference>
<dbReference type="InterPro" id="IPR027417">
    <property type="entry name" value="P-loop_NTPase"/>
</dbReference>
<dbReference type="Pfam" id="PF04466">
    <property type="entry name" value="Terminase_3"/>
    <property type="match status" value="1"/>
</dbReference>
<dbReference type="OrthoDB" id="122414at2157"/>
<protein>
    <submittedName>
        <fullName evidence="4">DNA-packaging protein</fullName>
    </submittedName>
</protein>
<organism evidence="4 5">
    <name type="scientific">Methanospirillum stamsii</name>
    <dbReference type="NCBI Taxonomy" id="1277351"/>
    <lineage>
        <taxon>Archaea</taxon>
        <taxon>Methanobacteriati</taxon>
        <taxon>Methanobacteriota</taxon>
        <taxon>Stenosarchaea group</taxon>
        <taxon>Methanomicrobia</taxon>
        <taxon>Methanomicrobiales</taxon>
        <taxon>Methanospirillaceae</taxon>
        <taxon>Methanospirillum</taxon>
    </lineage>
</organism>
<evidence type="ECO:0000313" key="5">
    <source>
        <dbReference type="Proteomes" id="UP000245934"/>
    </source>
</evidence>
<proteinExistence type="predicted"/>
<keyword evidence="1" id="KW-1188">Viral release from host cell</keyword>
<dbReference type="InterPro" id="IPR035421">
    <property type="entry name" value="Terminase_6C"/>
</dbReference>
<feature type="domain" description="Phage terminase large subunit N-terminal" evidence="2">
    <location>
        <begin position="24"/>
        <end position="177"/>
    </location>
</feature>
<evidence type="ECO:0000259" key="3">
    <source>
        <dbReference type="Pfam" id="PF17289"/>
    </source>
</evidence>
<accession>A0A2V2N4R9</accession>
<comment type="caution">
    <text evidence="4">The sequence shown here is derived from an EMBL/GenBank/DDBJ whole genome shotgun (WGS) entry which is preliminary data.</text>
</comment>
<dbReference type="AlphaFoldDB" id="A0A2V2N4R9"/>
<dbReference type="InterPro" id="IPR035412">
    <property type="entry name" value="Terminase_L_N"/>
</dbReference>
<evidence type="ECO:0000259" key="2">
    <source>
        <dbReference type="Pfam" id="PF04466"/>
    </source>
</evidence>
<gene>
    <name evidence="4" type="ORF">DLD82_07945</name>
</gene>
<evidence type="ECO:0000256" key="1">
    <source>
        <dbReference type="ARBA" id="ARBA00022612"/>
    </source>
</evidence>